<keyword evidence="2 3" id="KW-0186">Copper</keyword>
<feature type="binding site" evidence="3">
    <location>
        <position position="164"/>
    </location>
    <ligand>
        <name>Cu cation</name>
        <dbReference type="ChEBI" id="CHEBI:23378"/>
    </ligand>
</feature>
<dbReference type="GO" id="GO:0046872">
    <property type="term" value="F:metal ion binding"/>
    <property type="evidence" value="ECO:0007669"/>
    <property type="project" value="UniProtKB-KW"/>
</dbReference>
<dbReference type="InterPro" id="IPR036249">
    <property type="entry name" value="Thioredoxin-like_sf"/>
</dbReference>
<keyword evidence="8" id="KW-1185">Reference proteome</keyword>
<dbReference type="RefSeq" id="WP_171160371.1">
    <property type="nucleotide sequence ID" value="NZ_CP053073.1"/>
</dbReference>
<dbReference type="Pfam" id="PF02630">
    <property type="entry name" value="SCO1-SenC"/>
    <property type="match status" value="1"/>
</dbReference>
<feature type="chain" id="PRO_5026997493" description="Thioredoxin domain-containing protein" evidence="5">
    <location>
        <begin position="20"/>
        <end position="200"/>
    </location>
</feature>
<proteinExistence type="inferred from homology"/>
<evidence type="ECO:0000313" key="7">
    <source>
        <dbReference type="EMBL" id="QJR13627.1"/>
    </source>
</evidence>
<dbReference type="PROSITE" id="PS51257">
    <property type="entry name" value="PROKAR_LIPOPROTEIN"/>
    <property type="match status" value="1"/>
</dbReference>
<evidence type="ECO:0000256" key="2">
    <source>
        <dbReference type="ARBA" id="ARBA00023008"/>
    </source>
</evidence>
<evidence type="ECO:0000256" key="3">
    <source>
        <dbReference type="PIRSR" id="PIRSR603782-1"/>
    </source>
</evidence>
<reference evidence="7 8" key="1">
    <citation type="submission" date="2020-04" db="EMBL/GenBank/DDBJ databases">
        <title>Usitatibacter rugosus gen. nov., sp. nov. and Usitatibacter palustris sp. nov., novel members of Usitatibacteraceae fam. nov. within the order Nitrosomonadales isolated from soil.</title>
        <authorList>
            <person name="Huber K.J."/>
            <person name="Neumann-Schaal M."/>
            <person name="Geppert A."/>
            <person name="Luckner M."/>
            <person name="Wanner G."/>
            <person name="Overmann J."/>
        </authorList>
    </citation>
    <scope>NUCLEOTIDE SEQUENCE [LARGE SCALE GENOMIC DNA]</scope>
    <source>
        <strain evidence="7 8">Swamp67</strain>
    </source>
</reference>
<feature type="binding site" evidence="3">
    <location>
        <position position="79"/>
    </location>
    <ligand>
        <name>Cu cation</name>
        <dbReference type="ChEBI" id="CHEBI:23378"/>
    </ligand>
</feature>
<accession>A0A6M4H6P3</accession>
<dbReference type="Proteomes" id="UP000503096">
    <property type="component" value="Chromosome"/>
</dbReference>
<evidence type="ECO:0000256" key="5">
    <source>
        <dbReference type="SAM" id="SignalP"/>
    </source>
</evidence>
<evidence type="ECO:0000259" key="6">
    <source>
        <dbReference type="PROSITE" id="PS51352"/>
    </source>
</evidence>
<sequence>MRRATAWAALATAALLAFGCDKLFTPAAGPFHGVDVTGSPAMGTDFRLKDPDGKERTLADFRGKVVAIFFGYTQCPDFCPTTLADFANAMQILGADAQRVQVILITVDPKRDTPELLKQYVPAFNPTFLGLYGDAAATAKVTKDFKIYVNERPGSAPNRYLVDHSSQTLVFDPQGRLRLMIPYGAPAAKIASDLKILLNS</sequence>
<dbReference type="KEGG" id="upl:DSM104440_00411"/>
<dbReference type="InterPro" id="IPR003782">
    <property type="entry name" value="SCO1/SenC"/>
</dbReference>
<organism evidence="7 8">
    <name type="scientific">Usitatibacter palustris</name>
    <dbReference type="NCBI Taxonomy" id="2732487"/>
    <lineage>
        <taxon>Bacteria</taxon>
        <taxon>Pseudomonadati</taxon>
        <taxon>Pseudomonadota</taxon>
        <taxon>Betaproteobacteria</taxon>
        <taxon>Nitrosomonadales</taxon>
        <taxon>Usitatibacteraceae</taxon>
        <taxon>Usitatibacter</taxon>
    </lineage>
</organism>
<feature type="signal peptide" evidence="5">
    <location>
        <begin position="1"/>
        <end position="19"/>
    </location>
</feature>
<dbReference type="CDD" id="cd02968">
    <property type="entry name" value="SCO"/>
    <property type="match status" value="1"/>
</dbReference>
<dbReference type="FunFam" id="3.40.30.10:FF:000013">
    <property type="entry name" value="Blast:Protein SCO1 homolog, mitochondrial"/>
    <property type="match status" value="1"/>
</dbReference>
<feature type="domain" description="Thioredoxin" evidence="6">
    <location>
        <begin position="37"/>
        <end position="199"/>
    </location>
</feature>
<dbReference type="SUPFAM" id="SSF52833">
    <property type="entry name" value="Thioredoxin-like"/>
    <property type="match status" value="1"/>
</dbReference>
<dbReference type="EMBL" id="CP053073">
    <property type="protein sequence ID" value="QJR13627.1"/>
    <property type="molecule type" value="Genomic_DNA"/>
</dbReference>
<dbReference type="InterPro" id="IPR013766">
    <property type="entry name" value="Thioredoxin_domain"/>
</dbReference>
<dbReference type="Gene3D" id="3.40.30.10">
    <property type="entry name" value="Glutaredoxin"/>
    <property type="match status" value="1"/>
</dbReference>
<dbReference type="PANTHER" id="PTHR12151:SF25">
    <property type="entry name" value="LINALOOL DEHYDRATASE_ISOMERASE DOMAIN-CONTAINING PROTEIN"/>
    <property type="match status" value="1"/>
</dbReference>
<feature type="disulfide bond" description="Redox-active" evidence="4">
    <location>
        <begin position="75"/>
        <end position="79"/>
    </location>
</feature>
<dbReference type="InParanoid" id="A0A6M4H6P3"/>
<feature type="binding site" evidence="3">
    <location>
        <position position="75"/>
    </location>
    <ligand>
        <name>Cu cation</name>
        <dbReference type="ChEBI" id="CHEBI:23378"/>
    </ligand>
</feature>
<name>A0A6M4H6P3_9PROT</name>
<dbReference type="PROSITE" id="PS51352">
    <property type="entry name" value="THIOREDOXIN_2"/>
    <property type="match status" value="1"/>
</dbReference>
<evidence type="ECO:0000256" key="1">
    <source>
        <dbReference type="ARBA" id="ARBA00010996"/>
    </source>
</evidence>
<keyword evidence="4" id="KW-1015">Disulfide bond</keyword>
<dbReference type="AlphaFoldDB" id="A0A6M4H6P3"/>
<keyword evidence="3" id="KW-0479">Metal-binding</keyword>
<comment type="similarity">
    <text evidence="1">Belongs to the SCO1/2 family.</text>
</comment>
<dbReference type="PANTHER" id="PTHR12151">
    <property type="entry name" value="ELECTRON TRANSPORT PROTIN SCO1/SENC FAMILY MEMBER"/>
    <property type="match status" value="1"/>
</dbReference>
<gene>
    <name evidence="7" type="ORF">DSM104440_00411</name>
</gene>
<evidence type="ECO:0000256" key="4">
    <source>
        <dbReference type="PIRSR" id="PIRSR603782-2"/>
    </source>
</evidence>
<protein>
    <recommendedName>
        <fullName evidence="6">Thioredoxin domain-containing protein</fullName>
    </recommendedName>
</protein>
<evidence type="ECO:0000313" key="8">
    <source>
        <dbReference type="Proteomes" id="UP000503096"/>
    </source>
</evidence>
<keyword evidence="5" id="KW-0732">Signal</keyword>